<sequence length="223" mass="24157">MSSLRTTTSLGSSPIVDAVRPAVDDSLATGADVSLSPNADDRRGYFVQVALEQWAESGYHSVTMRNVAGRSEFSHGLLSYYFGSREQLVRECLDFSCRSLADSFAQVPAGPLSVDEVAHEIAGSVIEREVHHRVRLDLRNLAMFDETGAEFSESCDGAYEASLGALLGRITDENGQAAFTVDATVHTAIDGLVRRQLSEHAPPMVEDGLLEEELVRLLNALAD</sequence>
<protein>
    <submittedName>
        <fullName evidence="6">TetR family transcriptional regulator</fullName>
    </submittedName>
</protein>
<evidence type="ECO:0000256" key="3">
    <source>
        <dbReference type="ARBA" id="ARBA00023163"/>
    </source>
</evidence>
<feature type="domain" description="HTH tetR-type" evidence="5">
    <location>
        <begin position="40"/>
        <end position="100"/>
    </location>
</feature>
<dbReference type="InterPro" id="IPR009057">
    <property type="entry name" value="Homeodomain-like_sf"/>
</dbReference>
<evidence type="ECO:0000256" key="1">
    <source>
        <dbReference type="ARBA" id="ARBA00023015"/>
    </source>
</evidence>
<dbReference type="Pfam" id="PF00440">
    <property type="entry name" value="TetR_N"/>
    <property type="match status" value="1"/>
</dbReference>
<dbReference type="SUPFAM" id="SSF46689">
    <property type="entry name" value="Homeodomain-like"/>
    <property type="match status" value="1"/>
</dbReference>
<dbReference type="PROSITE" id="PS50977">
    <property type="entry name" value="HTH_TETR_2"/>
    <property type="match status" value="1"/>
</dbReference>
<comment type="caution">
    <text evidence="6">The sequence shown here is derived from an EMBL/GenBank/DDBJ whole genome shotgun (WGS) entry which is preliminary data.</text>
</comment>
<dbReference type="EMBL" id="VIVQ01000001">
    <property type="protein sequence ID" value="TWE12393.1"/>
    <property type="molecule type" value="Genomic_DNA"/>
</dbReference>
<evidence type="ECO:0000256" key="4">
    <source>
        <dbReference type="PROSITE-ProRule" id="PRU00335"/>
    </source>
</evidence>
<dbReference type="InterPro" id="IPR050109">
    <property type="entry name" value="HTH-type_TetR-like_transc_reg"/>
</dbReference>
<evidence type="ECO:0000313" key="6">
    <source>
        <dbReference type="EMBL" id="TWE12393.1"/>
    </source>
</evidence>
<evidence type="ECO:0000313" key="7">
    <source>
        <dbReference type="Proteomes" id="UP000318297"/>
    </source>
</evidence>
<evidence type="ECO:0000259" key="5">
    <source>
        <dbReference type="PROSITE" id="PS50977"/>
    </source>
</evidence>
<reference evidence="6 7" key="1">
    <citation type="submission" date="2019-06" db="EMBL/GenBank/DDBJ databases">
        <title>Sequencing the genomes of 1000 actinobacteria strains.</title>
        <authorList>
            <person name="Klenk H.-P."/>
        </authorList>
    </citation>
    <scope>NUCLEOTIDE SEQUENCE [LARGE SCALE GENOMIC DNA]</scope>
    <source>
        <strain evidence="6 7">DSM 19560</strain>
    </source>
</reference>
<keyword evidence="2 4" id="KW-0238">DNA-binding</keyword>
<organism evidence="6 7">
    <name type="scientific">Rudaeicoccus suwonensis</name>
    <dbReference type="NCBI Taxonomy" id="657409"/>
    <lineage>
        <taxon>Bacteria</taxon>
        <taxon>Bacillati</taxon>
        <taxon>Actinomycetota</taxon>
        <taxon>Actinomycetes</taxon>
        <taxon>Micrococcales</taxon>
        <taxon>Dermacoccaceae</taxon>
        <taxon>Rudaeicoccus</taxon>
    </lineage>
</organism>
<dbReference type="PANTHER" id="PTHR30055">
    <property type="entry name" value="HTH-TYPE TRANSCRIPTIONAL REGULATOR RUTR"/>
    <property type="match status" value="1"/>
</dbReference>
<evidence type="ECO:0000256" key="2">
    <source>
        <dbReference type="ARBA" id="ARBA00023125"/>
    </source>
</evidence>
<dbReference type="OrthoDB" id="8220622at2"/>
<gene>
    <name evidence="6" type="ORF">BKA23_1199</name>
</gene>
<keyword evidence="3" id="KW-0804">Transcription</keyword>
<dbReference type="PANTHER" id="PTHR30055:SF234">
    <property type="entry name" value="HTH-TYPE TRANSCRIPTIONAL REGULATOR BETI"/>
    <property type="match status" value="1"/>
</dbReference>
<name>A0A561E9U4_9MICO</name>
<keyword evidence="7" id="KW-1185">Reference proteome</keyword>
<dbReference type="GO" id="GO:0000976">
    <property type="term" value="F:transcription cis-regulatory region binding"/>
    <property type="evidence" value="ECO:0007669"/>
    <property type="project" value="TreeGrafter"/>
</dbReference>
<dbReference type="AlphaFoldDB" id="A0A561E9U4"/>
<feature type="DNA-binding region" description="H-T-H motif" evidence="4">
    <location>
        <begin position="63"/>
        <end position="82"/>
    </location>
</feature>
<dbReference type="InterPro" id="IPR001647">
    <property type="entry name" value="HTH_TetR"/>
</dbReference>
<proteinExistence type="predicted"/>
<dbReference type="Proteomes" id="UP000318297">
    <property type="component" value="Unassembled WGS sequence"/>
</dbReference>
<dbReference type="Gene3D" id="1.10.357.10">
    <property type="entry name" value="Tetracycline Repressor, domain 2"/>
    <property type="match status" value="1"/>
</dbReference>
<accession>A0A561E9U4</accession>
<dbReference type="RefSeq" id="WP_145226375.1">
    <property type="nucleotide sequence ID" value="NZ_VIVQ01000001.1"/>
</dbReference>
<dbReference type="GO" id="GO:0003700">
    <property type="term" value="F:DNA-binding transcription factor activity"/>
    <property type="evidence" value="ECO:0007669"/>
    <property type="project" value="TreeGrafter"/>
</dbReference>
<keyword evidence="1" id="KW-0805">Transcription regulation</keyword>